<sequence>MEEGGYSRQCLRHGVAVVVVVVVVAVVVEWQVLVVIVVVVEAVAVIVVVIAVVVNVLLCVVLVGCVLLLLVASAPILALALALALASPNRVGARPGRRGLGRNESIDRWLPSWVDQSQLRSLAWRDTASSEAAGMRGAGRVWMDVLQVVYLVYICSVVVFQLFV</sequence>
<accession>A0AAD8Q130</accession>
<protein>
    <submittedName>
        <fullName evidence="2">Uncharacterized protein</fullName>
    </submittedName>
</protein>
<comment type="caution">
    <text evidence="2">The sequence shown here is derived from an EMBL/GenBank/DDBJ whole genome shotgun (WGS) entry which is preliminary data.</text>
</comment>
<proteinExistence type="predicted"/>
<evidence type="ECO:0000313" key="3">
    <source>
        <dbReference type="Proteomes" id="UP001230504"/>
    </source>
</evidence>
<keyword evidence="1" id="KW-0812">Transmembrane</keyword>
<dbReference type="EMBL" id="JAHLJV010000025">
    <property type="protein sequence ID" value="KAK1593514.1"/>
    <property type="molecule type" value="Genomic_DNA"/>
</dbReference>
<feature type="transmembrane region" description="Helical" evidence="1">
    <location>
        <begin position="145"/>
        <end position="163"/>
    </location>
</feature>
<keyword evidence="1" id="KW-0472">Membrane</keyword>
<feature type="transmembrane region" description="Helical" evidence="1">
    <location>
        <begin position="60"/>
        <end position="85"/>
    </location>
</feature>
<organism evidence="2 3">
    <name type="scientific">Colletotrichum navitas</name>
    <dbReference type="NCBI Taxonomy" id="681940"/>
    <lineage>
        <taxon>Eukaryota</taxon>
        <taxon>Fungi</taxon>
        <taxon>Dikarya</taxon>
        <taxon>Ascomycota</taxon>
        <taxon>Pezizomycotina</taxon>
        <taxon>Sordariomycetes</taxon>
        <taxon>Hypocreomycetidae</taxon>
        <taxon>Glomerellales</taxon>
        <taxon>Glomerellaceae</taxon>
        <taxon>Colletotrichum</taxon>
        <taxon>Colletotrichum graminicola species complex</taxon>
    </lineage>
</organism>
<gene>
    <name evidence="2" type="ORF">LY79DRAFT_552109</name>
</gene>
<evidence type="ECO:0000313" key="2">
    <source>
        <dbReference type="EMBL" id="KAK1593514.1"/>
    </source>
</evidence>
<dbReference type="AlphaFoldDB" id="A0AAD8Q130"/>
<evidence type="ECO:0000256" key="1">
    <source>
        <dbReference type="SAM" id="Phobius"/>
    </source>
</evidence>
<keyword evidence="1" id="KW-1133">Transmembrane helix</keyword>
<keyword evidence="3" id="KW-1185">Reference proteome</keyword>
<reference evidence="2" key="1">
    <citation type="submission" date="2021-06" db="EMBL/GenBank/DDBJ databases">
        <title>Comparative genomics, transcriptomics and evolutionary studies reveal genomic signatures of adaptation to plant cell wall in hemibiotrophic fungi.</title>
        <authorList>
            <consortium name="DOE Joint Genome Institute"/>
            <person name="Baroncelli R."/>
            <person name="Diaz J.F."/>
            <person name="Benocci T."/>
            <person name="Peng M."/>
            <person name="Battaglia E."/>
            <person name="Haridas S."/>
            <person name="Andreopoulos W."/>
            <person name="Labutti K."/>
            <person name="Pangilinan J."/>
            <person name="Floch G.L."/>
            <person name="Makela M.R."/>
            <person name="Henrissat B."/>
            <person name="Grigoriev I.V."/>
            <person name="Crouch J.A."/>
            <person name="De Vries R.P."/>
            <person name="Sukno S.A."/>
            <person name="Thon M.R."/>
        </authorList>
    </citation>
    <scope>NUCLEOTIDE SEQUENCE</scope>
    <source>
        <strain evidence="2">CBS 125086</strain>
    </source>
</reference>
<dbReference type="GeneID" id="85441934"/>
<feature type="transmembrane region" description="Helical" evidence="1">
    <location>
        <begin position="12"/>
        <end position="28"/>
    </location>
</feature>
<dbReference type="RefSeq" id="XP_060414806.1">
    <property type="nucleotide sequence ID" value="XM_060557694.1"/>
</dbReference>
<feature type="transmembrane region" description="Helical" evidence="1">
    <location>
        <begin position="33"/>
        <end position="54"/>
    </location>
</feature>
<dbReference type="Proteomes" id="UP001230504">
    <property type="component" value="Unassembled WGS sequence"/>
</dbReference>
<name>A0AAD8Q130_9PEZI</name>